<comment type="caution">
    <text evidence="1">The sequence shown here is derived from an EMBL/GenBank/DDBJ whole genome shotgun (WGS) entry which is preliminary data.</text>
</comment>
<dbReference type="OrthoDB" id="9877797at2"/>
<dbReference type="Proteomes" id="UP000236919">
    <property type="component" value="Unassembled WGS sequence"/>
</dbReference>
<dbReference type="AlphaFoldDB" id="A0A2S4MCN9"/>
<proteinExistence type="predicted"/>
<accession>A0A2S4MCN9</accession>
<protein>
    <recommendedName>
        <fullName evidence="3">Parallel beta helix pectate lyase-like protein</fullName>
    </recommendedName>
</protein>
<reference evidence="1 2" key="1">
    <citation type="submission" date="2018-01" db="EMBL/GenBank/DDBJ databases">
        <title>Genomic Encyclopedia of Type Strains, Phase III (KMG-III): the genomes of soil and plant-associated and newly described type strains.</title>
        <authorList>
            <person name="Whitman W."/>
        </authorList>
    </citation>
    <scope>NUCLEOTIDE SEQUENCE [LARGE SCALE GENOMIC DNA]</scope>
    <source>
        <strain evidence="1 2">1131</strain>
    </source>
</reference>
<dbReference type="EMBL" id="PQFZ01000005">
    <property type="protein sequence ID" value="POR52389.1"/>
    <property type="molecule type" value="Genomic_DNA"/>
</dbReference>
<evidence type="ECO:0000313" key="1">
    <source>
        <dbReference type="EMBL" id="POR52389.1"/>
    </source>
</evidence>
<keyword evidence="2" id="KW-1185">Reference proteome</keyword>
<name>A0A2S4MCN9_9HYPH</name>
<evidence type="ECO:0008006" key="3">
    <source>
        <dbReference type="Google" id="ProtNLM"/>
    </source>
</evidence>
<evidence type="ECO:0000313" key="2">
    <source>
        <dbReference type="Proteomes" id="UP000236919"/>
    </source>
</evidence>
<sequence length="567" mass="60054">MPDVSIVARGPSSLKMRFRPGLVGPPLAGDDFATQAEAEAGTNAEKVMSPLRTAQQTTARLASQAVAEAGADNDKLMSPLRTAQQTTARLASQAVAEAGADNDELMSSLRTKQQIDARLAVDVDSEALTDTAKLMVPAQVRVAVERAQFSYEDMANPATLSDIIQRTGSTPLFDGADAADANHASAINSCIDRVITNGGGIAWLPPIAPGVDWKIGGPIYGHKTGVTGSRVKIQGVGQQARLKVTAAGGDVFIVGDGTNPVYYVYLRDLYIYRDSQPSGQRDVVFTHANICEVHNFISDGSVEGVRVEHSNSIFFNRCHINMPYAVTGIGARVVSSPATAYRTDIVVFDEFTVQANCAGSHGLVISGRVAGVHTNGFYALGVKRGLQMISTSTALADLPSFCAFYKFEVDRATEAAAVLDRGFRTEFHRCDISNTSGAVGQGGADIAALFVGENMIDTKFIGGRITNCQGQAVDESGKRTQYIGTTFSDMSKAGAGSYSAVHLNPSARGFKFLGCDFDCSSRAAYVFNINAATKNGVIKDNTYRDVVTGFNTGTGANITMADNVNDT</sequence>
<gene>
    <name evidence="1" type="ORF">CYD53_10554</name>
</gene>
<dbReference type="RefSeq" id="WP_103718019.1">
    <property type="nucleotide sequence ID" value="NZ_PQFZ01000005.1"/>
</dbReference>
<organism evidence="1 2">
    <name type="scientific">Bosea psychrotolerans</name>
    <dbReference type="NCBI Taxonomy" id="1871628"/>
    <lineage>
        <taxon>Bacteria</taxon>
        <taxon>Pseudomonadati</taxon>
        <taxon>Pseudomonadota</taxon>
        <taxon>Alphaproteobacteria</taxon>
        <taxon>Hyphomicrobiales</taxon>
        <taxon>Boseaceae</taxon>
        <taxon>Bosea</taxon>
    </lineage>
</organism>